<comment type="caution">
    <text evidence="2">The sequence shown here is derived from an EMBL/GenBank/DDBJ whole genome shotgun (WGS) entry which is preliminary data.</text>
</comment>
<dbReference type="PANTHER" id="PTHR23150">
    <property type="entry name" value="SULFATASE MODIFYING FACTOR 1, 2"/>
    <property type="match status" value="1"/>
</dbReference>
<protein>
    <submittedName>
        <fullName evidence="2">DUF323-domain-containing protein</fullName>
    </submittedName>
</protein>
<feature type="domain" description="Sulfatase-modifying factor enzyme-like" evidence="1">
    <location>
        <begin position="349"/>
        <end position="477"/>
    </location>
</feature>
<dbReference type="EMBL" id="ML996255">
    <property type="protein sequence ID" value="KAF2729112.1"/>
    <property type="molecule type" value="Genomic_DNA"/>
</dbReference>
<gene>
    <name evidence="2" type="ORF">EJ04DRAFT_447905</name>
</gene>
<dbReference type="GO" id="GO:0120147">
    <property type="term" value="F:formylglycine-generating oxidase activity"/>
    <property type="evidence" value="ECO:0007669"/>
    <property type="project" value="TreeGrafter"/>
</dbReference>
<organism evidence="2 3">
    <name type="scientific">Polyplosphaeria fusca</name>
    <dbReference type="NCBI Taxonomy" id="682080"/>
    <lineage>
        <taxon>Eukaryota</taxon>
        <taxon>Fungi</taxon>
        <taxon>Dikarya</taxon>
        <taxon>Ascomycota</taxon>
        <taxon>Pezizomycotina</taxon>
        <taxon>Dothideomycetes</taxon>
        <taxon>Pleosporomycetidae</taxon>
        <taxon>Pleosporales</taxon>
        <taxon>Tetraplosphaeriaceae</taxon>
        <taxon>Polyplosphaeria</taxon>
    </lineage>
</organism>
<name>A0A9P4QQN9_9PLEO</name>
<dbReference type="InterPro" id="IPR016187">
    <property type="entry name" value="CTDL_fold"/>
</dbReference>
<dbReference type="InterPro" id="IPR005532">
    <property type="entry name" value="SUMF_dom"/>
</dbReference>
<proteinExistence type="predicted"/>
<evidence type="ECO:0000259" key="1">
    <source>
        <dbReference type="Pfam" id="PF03781"/>
    </source>
</evidence>
<accession>A0A9P4QQN9</accession>
<dbReference type="OrthoDB" id="659at2759"/>
<feature type="non-terminal residue" evidence="2">
    <location>
        <position position="1"/>
    </location>
</feature>
<dbReference type="SUPFAM" id="SSF56436">
    <property type="entry name" value="C-type lectin-like"/>
    <property type="match status" value="1"/>
</dbReference>
<dbReference type="InterPro" id="IPR042095">
    <property type="entry name" value="SUMF_sf"/>
</dbReference>
<evidence type="ECO:0000313" key="3">
    <source>
        <dbReference type="Proteomes" id="UP000799444"/>
    </source>
</evidence>
<dbReference type="PANTHER" id="PTHR23150:SF19">
    <property type="entry name" value="FORMYLGLYCINE-GENERATING ENZYME"/>
    <property type="match status" value="1"/>
</dbReference>
<dbReference type="AlphaFoldDB" id="A0A9P4QQN9"/>
<dbReference type="InterPro" id="IPR051043">
    <property type="entry name" value="Sulfatase_Mod_Factor_Kinase"/>
</dbReference>
<reference evidence="2" key="1">
    <citation type="journal article" date="2020" name="Stud. Mycol.">
        <title>101 Dothideomycetes genomes: a test case for predicting lifestyles and emergence of pathogens.</title>
        <authorList>
            <person name="Haridas S."/>
            <person name="Albert R."/>
            <person name="Binder M."/>
            <person name="Bloem J."/>
            <person name="Labutti K."/>
            <person name="Salamov A."/>
            <person name="Andreopoulos B."/>
            <person name="Baker S."/>
            <person name="Barry K."/>
            <person name="Bills G."/>
            <person name="Bluhm B."/>
            <person name="Cannon C."/>
            <person name="Castanera R."/>
            <person name="Culley D."/>
            <person name="Daum C."/>
            <person name="Ezra D."/>
            <person name="Gonzalez J."/>
            <person name="Henrissat B."/>
            <person name="Kuo A."/>
            <person name="Liang C."/>
            <person name="Lipzen A."/>
            <person name="Lutzoni F."/>
            <person name="Magnuson J."/>
            <person name="Mondo S."/>
            <person name="Nolan M."/>
            <person name="Ohm R."/>
            <person name="Pangilinan J."/>
            <person name="Park H.-J."/>
            <person name="Ramirez L."/>
            <person name="Alfaro M."/>
            <person name="Sun H."/>
            <person name="Tritt A."/>
            <person name="Yoshinaga Y."/>
            <person name="Zwiers L.-H."/>
            <person name="Turgeon B."/>
            <person name="Goodwin S."/>
            <person name="Spatafora J."/>
            <person name="Crous P."/>
            <person name="Grigoriev I."/>
        </authorList>
    </citation>
    <scope>NUCLEOTIDE SEQUENCE</scope>
    <source>
        <strain evidence="2">CBS 125425</strain>
    </source>
</reference>
<sequence>SGAGKTAFARYLWDIMNGEGGGDGGVREVLRNEEGDVREERWDVRGFVVKYVSAGERGRMEEVMGEVEALKEKEGEVLIVVDGVEDGDREQLSSIISAVRDAKNLRLLLLKSSDGTADTSTYSDIPKFELLPLLQSQRRQALRNLPMREVEEGTVGLGLAAALPVYFDLAVQTQTHGEDSELLIDVWLKSVGDDAPSVTRTAFESIQAGNSFPHTKGVNDAPTLPQLTESKAIQRLLAARHLGSQPLDEAVSCFDSSPSTWEQVLSSILRRPQSQTKTHDLISKLLHNAQSTSYAGSLLSSDFITPTSPFHPTILTHLLAILSSPLPLPTRERASRALARLGDPRDLTSLSSIPSGTVTIGSTSHPNSQPIHRLSLHAFQIGTFPVVNRDYAAFAHATNRTWPSPHASTPELQNVPATDVSWNDAVAYCAWLTDEWRASGKIGPRAVVRLPTEPEWEYAARGTQEPVLTTTTTTTDGSCDLVYPWGTTWRDDATNFEETGLN</sequence>
<evidence type="ECO:0000313" key="2">
    <source>
        <dbReference type="EMBL" id="KAF2729112.1"/>
    </source>
</evidence>
<dbReference type="Pfam" id="PF03781">
    <property type="entry name" value="FGE-sulfatase"/>
    <property type="match status" value="1"/>
</dbReference>
<dbReference type="Proteomes" id="UP000799444">
    <property type="component" value="Unassembled WGS sequence"/>
</dbReference>
<keyword evidence="3" id="KW-1185">Reference proteome</keyword>
<dbReference type="Gene3D" id="3.90.1580.10">
    <property type="entry name" value="paralog of FGE (formylglycine-generating enzyme)"/>
    <property type="match status" value="1"/>
</dbReference>